<gene>
    <name evidence="2" type="ORF">SCLCIDRAFT_114404</name>
</gene>
<feature type="domain" description="G" evidence="1">
    <location>
        <begin position="1"/>
        <end position="79"/>
    </location>
</feature>
<dbReference type="CDD" id="cd00882">
    <property type="entry name" value="Ras_like_GTPase"/>
    <property type="match status" value="1"/>
</dbReference>
<reference evidence="3" key="2">
    <citation type="submission" date="2015-01" db="EMBL/GenBank/DDBJ databases">
        <title>Evolutionary Origins and Diversification of the Mycorrhizal Mutualists.</title>
        <authorList>
            <consortium name="DOE Joint Genome Institute"/>
            <consortium name="Mycorrhizal Genomics Consortium"/>
            <person name="Kohler A."/>
            <person name="Kuo A."/>
            <person name="Nagy L.G."/>
            <person name="Floudas D."/>
            <person name="Copeland A."/>
            <person name="Barry K.W."/>
            <person name="Cichocki N."/>
            <person name="Veneault-Fourrey C."/>
            <person name="LaButti K."/>
            <person name="Lindquist E.A."/>
            <person name="Lipzen A."/>
            <person name="Lundell T."/>
            <person name="Morin E."/>
            <person name="Murat C."/>
            <person name="Riley R."/>
            <person name="Ohm R."/>
            <person name="Sun H."/>
            <person name="Tunlid A."/>
            <person name="Henrissat B."/>
            <person name="Grigoriev I.V."/>
            <person name="Hibbett D.S."/>
            <person name="Martin F."/>
        </authorList>
    </citation>
    <scope>NUCLEOTIDE SEQUENCE [LARGE SCALE GENOMIC DNA]</scope>
    <source>
        <strain evidence="3">Foug A</strain>
    </source>
</reference>
<dbReference type="InterPro" id="IPR006073">
    <property type="entry name" value="GTP-bd"/>
</dbReference>
<dbReference type="HOGENOM" id="CLU_018003_0_1_1"/>
<accession>A0A0C3DWE5</accession>
<dbReference type="STRING" id="1036808.A0A0C3DWE5"/>
<organism evidence="2 3">
    <name type="scientific">Scleroderma citrinum Foug A</name>
    <dbReference type="NCBI Taxonomy" id="1036808"/>
    <lineage>
        <taxon>Eukaryota</taxon>
        <taxon>Fungi</taxon>
        <taxon>Dikarya</taxon>
        <taxon>Basidiomycota</taxon>
        <taxon>Agaricomycotina</taxon>
        <taxon>Agaricomycetes</taxon>
        <taxon>Agaricomycetidae</taxon>
        <taxon>Boletales</taxon>
        <taxon>Sclerodermatineae</taxon>
        <taxon>Sclerodermataceae</taxon>
        <taxon>Scleroderma</taxon>
    </lineage>
</organism>
<dbReference type="GO" id="GO:0005525">
    <property type="term" value="F:GTP binding"/>
    <property type="evidence" value="ECO:0007669"/>
    <property type="project" value="InterPro"/>
</dbReference>
<dbReference type="SUPFAM" id="SSF52540">
    <property type="entry name" value="P-loop containing nucleoside triphosphate hydrolases"/>
    <property type="match status" value="1"/>
</dbReference>
<protein>
    <recommendedName>
        <fullName evidence="1">G domain-containing protein</fullName>
    </recommendedName>
</protein>
<dbReference type="Proteomes" id="UP000053989">
    <property type="component" value="Unassembled WGS sequence"/>
</dbReference>
<evidence type="ECO:0000259" key="1">
    <source>
        <dbReference type="Pfam" id="PF01926"/>
    </source>
</evidence>
<dbReference type="Pfam" id="PF01926">
    <property type="entry name" value="MMR_HSR1"/>
    <property type="match status" value="1"/>
</dbReference>
<dbReference type="InParanoid" id="A0A0C3DWE5"/>
<dbReference type="InterPro" id="IPR027417">
    <property type="entry name" value="P-loop_NTPase"/>
</dbReference>
<keyword evidence="3" id="KW-1185">Reference proteome</keyword>
<evidence type="ECO:0000313" key="3">
    <source>
        <dbReference type="Proteomes" id="UP000053989"/>
    </source>
</evidence>
<dbReference type="OrthoDB" id="8954335at2759"/>
<name>A0A0C3DWE5_9AGAM</name>
<dbReference type="Gene3D" id="3.40.50.300">
    <property type="entry name" value="P-loop containing nucleotide triphosphate hydrolases"/>
    <property type="match status" value="1"/>
</dbReference>
<dbReference type="EMBL" id="KN822026">
    <property type="protein sequence ID" value="KIM64905.1"/>
    <property type="molecule type" value="Genomic_DNA"/>
</dbReference>
<feature type="non-terminal residue" evidence="2">
    <location>
        <position position="1"/>
    </location>
</feature>
<evidence type="ECO:0000313" key="2">
    <source>
        <dbReference type="EMBL" id="KIM64905.1"/>
    </source>
</evidence>
<dbReference type="AlphaFoldDB" id="A0A0C3DWE5"/>
<proteinExistence type="predicted"/>
<sequence>IMGPTGAGKGSFISQFTGNAHGVGHHLISCTSDIHATRIRASSVVLVDTPGFDNPNITDLQILEMVSEWLENTYEKVFFFILFFHRITDNHMVETPLKNPRDFQKLCGKEGMGRVILVTTMWDEVEKPIGLERLRELKKSYWEAMITGGSKTFALKNDRASAKKLLEMIVQDKPRPVTSAKWRRIRLPWKGGSFSLVVWTHLYLVIRLGLGLGKY</sequence>
<reference evidence="2 3" key="1">
    <citation type="submission" date="2014-04" db="EMBL/GenBank/DDBJ databases">
        <authorList>
            <consortium name="DOE Joint Genome Institute"/>
            <person name="Kuo A."/>
            <person name="Kohler A."/>
            <person name="Nagy L.G."/>
            <person name="Floudas D."/>
            <person name="Copeland A."/>
            <person name="Barry K.W."/>
            <person name="Cichocki N."/>
            <person name="Veneault-Fourrey C."/>
            <person name="LaButti K."/>
            <person name="Lindquist E.A."/>
            <person name="Lipzen A."/>
            <person name="Lundell T."/>
            <person name="Morin E."/>
            <person name="Murat C."/>
            <person name="Sun H."/>
            <person name="Tunlid A."/>
            <person name="Henrissat B."/>
            <person name="Grigoriev I.V."/>
            <person name="Hibbett D.S."/>
            <person name="Martin F."/>
            <person name="Nordberg H.P."/>
            <person name="Cantor M.N."/>
            <person name="Hua S.X."/>
        </authorList>
    </citation>
    <scope>NUCLEOTIDE SEQUENCE [LARGE SCALE GENOMIC DNA]</scope>
    <source>
        <strain evidence="2 3">Foug A</strain>
    </source>
</reference>